<dbReference type="PANTHER" id="PTHR22589">
    <property type="entry name" value="CARNITINE O-ACYLTRANSFERASE"/>
    <property type="match status" value="1"/>
</dbReference>
<proteinExistence type="inferred from homology"/>
<sequence length="554" mass="63033">MDIQALIQKLDKKQTTLLSTAILTVATTWLIRRAIKKSKEFKTLGAKEIPTPKGEYFYLGHLPLLGKYPSLKVTEWHRELGPIFRIKAGVQNWVFIGDPEAAHEIFVSKGSISSGRPYLTYGNGIHGEGHRGIAFIDYDKSWKNARTASLNMLSPKSIDGLHEAIERETEYGVNLLITESHKQGSINPVDYTRLTAINFVLSTVFGIKGIQHIEDPLYKEIVHTMERHVENISAVGDISAYLPILSFLDVIFRKERNLKKFVEKEHRPLYRRLTKMARESDQPNLVKKLDEIKDSLDIDEENIVILGTAYYGLYGKSECTYEPAMTKTFFHGRTEAIRSVSDASVDFVTTFFSKKSSNQEKLDRLRTALKYHTKLTKECSMGLGQDRHLYALECVWDRLHKDKKKPKIFTDKGWKILNHTVISTSNCGNPALRLFGFGPVVSDGFGIGYIIKEDGIAFVASSKHRQTQRFLDTLQVYLMEIKKLLVSEKYPSGISSRQRALELEEQESKMDNNGYSYFDNGNSSESEHSSISNGIMSHQRKRIGKRLILHATDD</sequence>
<dbReference type="GO" id="GO:0016705">
    <property type="term" value="F:oxidoreductase activity, acting on paired donors, with incorporation or reduction of molecular oxygen"/>
    <property type="evidence" value="ECO:0007669"/>
    <property type="project" value="InterPro"/>
</dbReference>
<dbReference type="GO" id="GO:0020037">
    <property type="term" value="F:heme binding"/>
    <property type="evidence" value="ECO:0007669"/>
    <property type="project" value="InterPro"/>
</dbReference>
<organism evidence="3 4">
    <name type="scientific">Rhizopus oryzae</name>
    <name type="common">Mucormycosis agent</name>
    <name type="synonym">Rhizopus arrhizus var. delemar</name>
    <dbReference type="NCBI Taxonomy" id="64495"/>
    <lineage>
        <taxon>Eukaryota</taxon>
        <taxon>Fungi</taxon>
        <taxon>Fungi incertae sedis</taxon>
        <taxon>Mucoromycota</taxon>
        <taxon>Mucoromycotina</taxon>
        <taxon>Mucoromycetes</taxon>
        <taxon>Mucorales</taxon>
        <taxon>Mucorineae</taxon>
        <taxon>Rhizopodaceae</taxon>
        <taxon>Rhizopus</taxon>
    </lineage>
</organism>
<dbReference type="SUPFAM" id="SSF52777">
    <property type="entry name" value="CoA-dependent acyltransferases"/>
    <property type="match status" value="1"/>
</dbReference>
<evidence type="ECO:0000259" key="2">
    <source>
        <dbReference type="Pfam" id="PF00755"/>
    </source>
</evidence>
<dbReference type="FunFam" id="3.30.559.10:FF:000019">
    <property type="entry name" value="Carnitine acetyl transferase"/>
    <property type="match status" value="1"/>
</dbReference>
<comment type="caution">
    <text evidence="3">The sequence shown here is derived from an EMBL/GenBank/DDBJ whole genome shotgun (WGS) entry which is preliminary data.</text>
</comment>
<dbReference type="InterPro" id="IPR036396">
    <property type="entry name" value="Cyt_P450_sf"/>
</dbReference>
<evidence type="ECO:0000256" key="1">
    <source>
        <dbReference type="ARBA" id="ARBA00005232"/>
    </source>
</evidence>
<accession>A0A9P6YN49</accession>
<dbReference type="InterPro" id="IPR039551">
    <property type="entry name" value="Cho/carn_acyl_trans"/>
</dbReference>
<dbReference type="InterPro" id="IPR001128">
    <property type="entry name" value="Cyt_P450"/>
</dbReference>
<protein>
    <recommendedName>
        <fullName evidence="2">Choline/carnitine acyltransferase domain-containing protein</fullName>
    </recommendedName>
</protein>
<dbReference type="Pfam" id="PF00755">
    <property type="entry name" value="Carn_acyltransf"/>
    <property type="match status" value="1"/>
</dbReference>
<dbReference type="GO" id="GO:0004092">
    <property type="term" value="F:carnitine O-acetyltransferase activity"/>
    <property type="evidence" value="ECO:0007669"/>
    <property type="project" value="TreeGrafter"/>
</dbReference>
<dbReference type="Gene3D" id="1.10.630.10">
    <property type="entry name" value="Cytochrome P450"/>
    <property type="match status" value="1"/>
</dbReference>
<dbReference type="Gene3D" id="3.30.559.10">
    <property type="entry name" value="Chloramphenicol acetyltransferase-like domain"/>
    <property type="match status" value="1"/>
</dbReference>
<dbReference type="PANTHER" id="PTHR22589:SF29">
    <property type="entry name" value="MITOCHONDRIAL CARNITINE O-ACETYLTRANSFERASE-RELATED"/>
    <property type="match status" value="1"/>
</dbReference>
<feature type="domain" description="Choline/carnitine acyltransferase" evidence="2">
    <location>
        <begin position="306"/>
        <end position="475"/>
    </location>
</feature>
<evidence type="ECO:0000313" key="4">
    <source>
        <dbReference type="Proteomes" id="UP000717996"/>
    </source>
</evidence>
<reference evidence="3" key="1">
    <citation type="journal article" date="2020" name="Microb. Genom.">
        <title>Genetic diversity of clinical and environmental Mucorales isolates obtained from an investigation of mucormycosis cases among solid organ transplant recipients.</title>
        <authorList>
            <person name="Nguyen M.H."/>
            <person name="Kaul D."/>
            <person name="Muto C."/>
            <person name="Cheng S.J."/>
            <person name="Richter R.A."/>
            <person name="Bruno V.M."/>
            <person name="Liu G."/>
            <person name="Beyhan S."/>
            <person name="Sundermann A.J."/>
            <person name="Mounaud S."/>
            <person name="Pasculle A.W."/>
            <person name="Nierman W.C."/>
            <person name="Driscoll E."/>
            <person name="Cumbie R."/>
            <person name="Clancy C.J."/>
            <person name="Dupont C.L."/>
        </authorList>
    </citation>
    <scope>NUCLEOTIDE SEQUENCE</scope>
    <source>
        <strain evidence="3">GL16</strain>
    </source>
</reference>
<dbReference type="InterPro" id="IPR000542">
    <property type="entry name" value="Carn_acyl_trans"/>
</dbReference>
<dbReference type="InterPro" id="IPR023213">
    <property type="entry name" value="CAT-like_dom_sf"/>
</dbReference>
<comment type="similarity">
    <text evidence="1">Belongs to the carnitine/choline acetyltransferase family.</text>
</comment>
<gene>
    <name evidence="3" type="ORF">G6F51_001258</name>
</gene>
<dbReference type="GO" id="GO:0005506">
    <property type="term" value="F:iron ion binding"/>
    <property type="evidence" value="ECO:0007669"/>
    <property type="project" value="InterPro"/>
</dbReference>
<dbReference type="GO" id="GO:0005739">
    <property type="term" value="C:mitochondrion"/>
    <property type="evidence" value="ECO:0007669"/>
    <property type="project" value="TreeGrafter"/>
</dbReference>
<dbReference type="Pfam" id="PF00067">
    <property type="entry name" value="p450"/>
    <property type="match status" value="1"/>
</dbReference>
<dbReference type="Proteomes" id="UP000717996">
    <property type="component" value="Unassembled WGS sequence"/>
</dbReference>
<dbReference type="GO" id="GO:0004497">
    <property type="term" value="F:monooxygenase activity"/>
    <property type="evidence" value="ECO:0007669"/>
    <property type="project" value="InterPro"/>
</dbReference>
<dbReference type="EMBL" id="JAANIT010000091">
    <property type="protein sequence ID" value="KAG1552377.1"/>
    <property type="molecule type" value="Genomic_DNA"/>
</dbReference>
<evidence type="ECO:0000313" key="3">
    <source>
        <dbReference type="EMBL" id="KAG1552377.1"/>
    </source>
</evidence>
<dbReference type="AlphaFoldDB" id="A0A9P6YN49"/>
<dbReference type="GO" id="GO:0009437">
    <property type="term" value="P:carnitine metabolic process"/>
    <property type="evidence" value="ECO:0007669"/>
    <property type="project" value="TreeGrafter"/>
</dbReference>
<name>A0A9P6YN49_RHIOR</name>
<dbReference type="SUPFAM" id="SSF48264">
    <property type="entry name" value="Cytochrome P450"/>
    <property type="match status" value="1"/>
</dbReference>